<protein>
    <submittedName>
        <fullName evidence="1">Uncharacterized protein</fullName>
    </submittedName>
</protein>
<organism evidence="1 2">
    <name type="scientific">Capsicum baccatum</name>
    <name type="common">Peruvian pepper</name>
    <dbReference type="NCBI Taxonomy" id="33114"/>
    <lineage>
        <taxon>Eukaryota</taxon>
        <taxon>Viridiplantae</taxon>
        <taxon>Streptophyta</taxon>
        <taxon>Embryophyta</taxon>
        <taxon>Tracheophyta</taxon>
        <taxon>Spermatophyta</taxon>
        <taxon>Magnoliopsida</taxon>
        <taxon>eudicotyledons</taxon>
        <taxon>Gunneridae</taxon>
        <taxon>Pentapetalae</taxon>
        <taxon>asterids</taxon>
        <taxon>lamiids</taxon>
        <taxon>Solanales</taxon>
        <taxon>Solanaceae</taxon>
        <taxon>Solanoideae</taxon>
        <taxon>Capsiceae</taxon>
        <taxon>Capsicum</taxon>
    </lineage>
</organism>
<reference evidence="1 2" key="1">
    <citation type="journal article" date="2017" name="Genome Biol.">
        <title>New reference genome sequences of hot pepper reveal the massive evolution of plant disease-resistance genes by retroduplication.</title>
        <authorList>
            <person name="Kim S."/>
            <person name="Park J."/>
            <person name="Yeom S.I."/>
            <person name="Kim Y.M."/>
            <person name="Seo E."/>
            <person name="Kim K.T."/>
            <person name="Kim M.S."/>
            <person name="Lee J.M."/>
            <person name="Cheong K."/>
            <person name="Shin H.S."/>
            <person name="Kim S.B."/>
            <person name="Han K."/>
            <person name="Lee J."/>
            <person name="Park M."/>
            <person name="Lee H.A."/>
            <person name="Lee H.Y."/>
            <person name="Lee Y."/>
            <person name="Oh S."/>
            <person name="Lee J.H."/>
            <person name="Choi E."/>
            <person name="Choi E."/>
            <person name="Lee S.E."/>
            <person name="Jeon J."/>
            <person name="Kim H."/>
            <person name="Choi G."/>
            <person name="Song H."/>
            <person name="Lee J."/>
            <person name="Lee S.C."/>
            <person name="Kwon J.K."/>
            <person name="Lee H.Y."/>
            <person name="Koo N."/>
            <person name="Hong Y."/>
            <person name="Kim R.W."/>
            <person name="Kang W.H."/>
            <person name="Huh J.H."/>
            <person name="Kang B.C."/>
            <person name="Yang T.J."/>
            <person name="Lee Y.H."/>
            <person name="Bennetzen J.L."/>
            <person name="Choi D."/>
        </authorList>
    </citation>
    <scope>NUCLEOTIDE SEQUENCE [LARGE SCALE GENOMIC DNA]</scope>
    <source>
        <strain evidence="2">cv. PBC81</strain>
    </source>
</reference>
<dbReference type="SUPFAM" id="SSF50630">
    <property type="entry name" value="Acid proteases"/>
    <property type="match status" value="1"/>
</dbReference>
<keyword evidence="2" id="KW-1185">Reference proteome</keyword>
<name>A0A2G2WBZ2_CAPBA</name>
<proteinExistence type="predicted"/>
<gene>
    <name evidence="1" type="ORF">CQW23_16799</name>
</gene>
<comment type="caution">
    <text evidence="1">The sequence shown here is derived from an EMBL/GenBank/DDBJ whole genome shotgun (WGS) entry which is preliminary data.</text>
</comment>
<dbReference type="Gene3D" id="2.40.70.10">
    <property type="entry name" value="Acid Proteases"/>
    <property type="match status" value="1"/>
</dbReference>
<reference evidence="2" key="2">
    <citation type="journal article" date="2017" name="J. Anim. Genet.">
        <title>Multiple reference genome sequences of hot pepper reveal the massive evolution of plant disease resistance genes by retroduplication.</title>
        <authorList>
            <person name="Kim S."/>
            <person name="Park J."/>
            <person name="Yeom S.-I."/>
            <person name="Kim Y.-M."/>
            <person name="Seo E."/>
            <person name="Kim K.-T."/>
            <person name="Kim M.-S."/>
            <person name="Lee J.M."/>
            <person name="Cheong K."/>
            <person name="Shin H.-S."/>
            <person name="Kim S.-B."/>
            <person name="Han K."/>
            <person name="Lee J."/>
            <person name="Park M."/>
            <person name="Lee H.-A."/>
            <person name="Lee H.-Y."/>
            <person name="Lee Y."/>
            <person name="Oh S."/>
            <person name="Lee J.H."/>
            <person name="Choi E."/>
            <person name="Choi E."/>
            <person name="Lee S.E."/>
            <person name="Jeon J."/>
            <person name="Kim H."/>
            <person name="Choi G."/>
            <person name="Song H."/>
            <person name="Lee J."/>
            <person name="Lee S.-C."/>
            <person name="Kwon J.-K."/>
            <person name="Lee H.-Y."/>
            <person name="Koo N."/>
            <person name="Hong Y."/>
            <person name="Kim R.W."/>
            <person name="Kang W.-H."/>
            <person name="Huh J.H."/>
            <person name="Kang B.-C."/>
            <person name="Yang T.-J."/>
            <person name="Lee Y.-H."/>
            <person name="Bennetzen J.L."/>
            <person name="Choi D."/>
        </authorList>
    </citation>
    <scope>NUCLEOTIDE SEQUENCE [LARGE SCALE GENOMIC DNA]</scope>
    <source>
        <strain evidence="2">cv. PBC81</strain>
    </source>
</reference>
<dbReference type="Proteomes" id="UP000224567">
    <property type="component" value="Unassembled WGS sequence"/>
</dbReference>
<accession>A0A2G2WBZ2</accession>
<dbReference type="EMBL" id="MLFT02000007">
    <property type="protein sequence ID" value="PHT42774.1"/>
    <property type="molecule type" value="Genomic_DNA"/>
</dbReference>
<evidence type="ECO:0000313" key="1">
    <source>
        <dbReference type="EMBL" id="PHT42774.1"/>
    </source>
</evidence>
<sequence>MHVVEIEKDNVYGKVARRNTTGKINDLSDSYGTLMYIDMKIKDRSVVRIVYTGATHTFVASKILKKYGLKAVVCAMRMKATGQATVHRMFNVPLRTVS</sequence>
<dbReference type="AlphaFoldDB" id="A0A2G2WBZ2"/>
<evidence type="ECO:0000313" key="2">
    <source>
        <dbReference type="Proteomes" id="UP000224567"/>
    </source>
</evidence>
<dbReference type="InterPro" id="IPR021109">
    <property type="entry name" value="Peptidase_aspartic_dom_sf"/>
</dbReference>